<dbReference type="KEGG" id="nin:NADRNF5_1618"/>
<dbReference type="AlphaFoldDB" id="A0A0D5C3D4"/>
<sequence>MTSPQDISQMFDTESEKLQNLLGVAEKKSDLSIHEIVETYYQVMNVSTMITMLKTHATENNSLLDKIQKIEKFISGTFNSEIHPKITQQLVSSIQETTKNLQSVNSNEQSKEKIESDAKLFEELRQKMSTKEFVEQYDKGLSND</sequence>
<evidence type="ECO:0000313" key="2">
    <source>
        <dbReference type="Proteomes" id="UP000032408"/>
    </source>
</evidence>
<evidence type="ECO:0000313" key="1">
    <source>
        <dbReference type="EMBL" id="AJW71299.1"/>
    </source>
</evidence>
<organism evidence="1 2">
    <name type="scientific">Nitrosopumilus adriaticus</name>
    <dbReference type="NCBI Taxonomy" id="1580092"/>
    <lineage>
        <taxon>Archaea</taxon>
        <taxon>Nitrososphaerota</taxon>
        <taxon>Nitrososphaeria</taxon>
        <taxon>Nitrosopumilales</taxon>
        <taxon>Nitrosopumilaceae</taxon>
        <taxon>Nitrosopumilus</taxon>
    </lineage>
</organism>
<gene>
    <name evidence="1" type="ORF">NADRNF5_1618</name>
</gene>
<dbReference type="EMBL" id="CP011070">
    <property type="protein sequence ID" value="AJW71299.1"/>
    <property type="molecule type" value="Genomic_DNA"/>
</dbReference>
<proteinExistence type="predicted"/>
<dbReference type="STRING" id="1580092.NADRNF5_1618"/>
<dbReference type="OrthoDB" id="2856at2157"/>
<dbReference type="GeneID" id="24820788"/>
<dbReference type="RefSeq" id="WP_048116933.1">
    <property type="nucleotide sequence ID" value="NZ_CP011070.1"/>
</dbReference>
<protein>
    <submittedName>
        <fullName evidence="1">Uncharacterized protein</fullName>
    </submittedName>
</protein>
<dbReference type="Proteomes" id="UP000032408">
    <property type="component" value="Chromosome"/>
</dbReference>
<dbReference type="HOGENOM" id="CLU_1792029_0_0_2"/>
<keyword evidence="2" id="KW-1185">Reference proteome</keyword>
<accession>A0A0D5C3D4</accession>
<reference evidence="2" key="1">
    <citation type="submission" date="2015-03" db="EMBL/GenBank/DDBJ databases">
        <title>Characterization of two novel Thaumarchaeota isolated from the Northern Adriatic Sea.</title>
        <authorList>
            <person name="Bayer B."/>
            <person name="Vojvoda J."/>
            <person name="Offre P."/>
            <person name="Srivastava A."/>
            <person name="Elisabeth N."/>
            <person name="Garcia J.A.L."/>
            <person name="Schleper C."/>
            <person name="Herndl G.J."/>
        </authorList>
    </citation>
    <scope>NUCLEOTIDE SEQUENCE [LARGE SCALE GENOMIC DNA]</scope>
    <source>
        <strain evidence="2">NF5</strain>
    </source>
</reference>
<reference evidence="1 2" key="2">
    <citation type="journal article" date="2016" name="ISME J.">
        <title>Physiological and genomic characterization of two novel marine thaumarchaeal strains indicates niche differentiation.</title>
        <authorList>
            <person name="Bayer B."/>
            <person name="Vojvoda J."/>
            <person name="Offre P."/>
            <person name="Alves R.J."/>
            <person name="Elisabeth N.H."/>
            <person name="Garcia J.A."/>
            <person name="Volland J.M."/>
            <person name="Srivastava A."/>
            <person name="Schleper C."/>
            <person name="Herndl G.J."/>
        </authorList>
    </citation>
    <scope>NUCLEOTIDE SEQUENCE [LARGE SCALE GENOMIC DNA]</scope>
    <source>
        <strain evidence="1 2">NF5</strain>
    </source>
</reference>
<name>A0A0D5C3D4_9ARCH</name>